<dbReference type="SMART" id="SM00283">
    <property type="entry name" value="MA"/>
    <property type="match status" value="1"/>
</dbReference>
<dbReference type="InterPro" id="IPR004090">
    <property type="entry name" value="Chemotax_Me-accpt_rcpt"/>
</dbReference>
<dbReference type="Proteomes" id="UP000469523">
    <property type="component" value="Unassembled WGS sequence"/>
</dbReference>
<dbReference type="GO" id="GO:0006935">
    <property type="term" value="P:chemotaxis"/>
    <property type="evidence" value="ECO:0007669"/>
    <property type="project" value="InterPro"/>
</dbReference>
<dbReference type="GO" id="GO:0016020">
    <property type="term" value="C:membrane"/>
    <property type="evidence" value="ECO:0007669"/>
    <property type="project" value="InterPro"/>
</dbReference>
<reference evidence="7 8" key="1">
    <citation type="submission" date="2019-09" db="EMBL/GenBank/DDBJ databases">
        <title>In-depth cultivation of the pig gut microbiome towards novel bacterial diversity and tailored functional studies.</title>
        <authorList>
            <person name="Wylensek D."/>
            <person name="Hitch T.C.A."/>
            <person name="Clavel T."/>
        </authorList>
    </citation>
    <scope>NUCLEOTIDE SEQUENCE [LARGE SCALE GENOMIC DNA]</scope>
    <source>
        <strain evidence="7 8">WCA3-693-APC-4?</strain>
    </source>
</reference>
<dbReference type="CDD" id="cd06225">
    <property type="entry name" value="HAMP"/>
    <property type="match status" value="1"/>
</dbReference>
<name>A0A6N7XK89_9FIRM</name>
<evidence type="ECO:0000256" key="3">
    <source>
        <dbReference type="PROSITE-ProRule" id="PRU00284"/>
    </source>
</evidence>
<evidence type="ECO:0000259" key="5">
    <source>
        <dbReference type="PROSITE" id="PS50111"/>
    </source>
</evidence>
<accession>A0A6N7XK89</accession>
<comment type="caution">
    <text evidence="7">The sequence shown here is derived from an EMBL/GenBank/DDBJ whole genome shotgun (WGS) entry which is preliminary data.</text>
</comment>
<dbReference type="Gene3D" id="6.10.340.10">
    <property type="match status" value="1"/>
</dbReference>
<dbReference type="PANTHER" id="PTHR32089">
    <property type="entry name" value="METHYL-ACCEPTING CHEMOTAXIS PROTEIN MCPB"/>
    <property type="match status" value="1"/>
</dbReference>
<evidence type="ECO:0000256" key="2">
    <source>
        <dbReference type="ARBA" id="ARBA00029447"/>
    </source>
</evidence>
<dbReference type="GO" id="GO:0007165">
    <property type="term" value="P:signal transduction"/>
    <property type="evidence" value="ECO:0007669"/>
    <property type="project" value="UniProtKB-KW"/>
</dbReference>
<proteinExistence type="inferred from homology"/>
<dbReference type="PROSITE" id="PS50885">
    <property type="entry name" value="HAMP"/>
    <property type="match status" value="1"/>
</dbReference>
<dbReference type="SMART" id="SM00304">
    <property type="entry name" value="HAMP"/>
    <property type="match status" value="1"/>
</dbReference>
<dbReference type="AlphaFoldDB" id="A0A6N7XK89"/>
<keyword evidence="4" id="KW-1133">Transmembrane helix</keyword>
<dbReference type="SUPFAM" id="SSF58104">
    <property type="entry name" value="Methyl-accepting chemotaxis protein (MCP) signaling domain"/>
    <property type="match status" value="1"/>
</dbReference>
<evidence type="ECO:0000256" key="4">
    <source>
        <dbReference type="SAM" id="Phobius"/>
    </source>
</evidence>
<feature type="domain" description="HAMP" evidence="6">
    <location>
        <begin position="208"/>
        <end position="259"/>
    </location>
</feature>
<dbReference type="Gene3D" id="1.10.287.950">
    <property type="entry name" value="Methyl-accepting chemotaxis protein"/>
    <property type="match status" value="1"/>
</dbReference>
<organism evidence="7 8">
    <name type="scientific">Tissierella pigra</name>
    <dbReference type="NCBI Taxonomy" id="2607614"/>
    <lineage>
        <taxon>Bacteria</taxon>
        <taxon>Bacillati</taxon>
        <taxon>Bacillota</taxon>
        <taxon>Tissierellia</taxon>
        <taxon>Tissierellales</taxon>
        <taxon>Tissierellaceae</taxon>
        <taxon>Tissierella</taxon>
    </lineage>
</organism>
<dbReference type="InterPro" id="IPR004089">
    <property type="entry name" value="MCPsignal_dom"/>
</dbReference>
<feature type="domain" description="Methyl-accepting transducer" evidence="5">
    <location>
        <begin position="278"/>
        <end position="514"/>
    </location>
</feature>
<dbReference type="PROSITE" id="PS50111">
    <property type="entry name" value="CHEMOTAXIS_TRANSDUC_2"/>
    <property type="match status" value="1"/>
</dbReference>
<gene>
    <name evidence="7" type="ORF">FYJ83_11000</name>
</gene>
<dbReference type="Pfam" id="PF00015">
    <property type="entry name" value="MCPsignal"/>
    <property type="match status" value="1"/>
</dbReference>
<sequence>MKISKLLKIIGGISIVVIVVNVMALLGLNSAINQEREAKEKQIEFEHLGLELKKASDYLTEQTKNYVLLGEKVYYDNYWKEVNETRTREKVLVKLEELGATEEQIQILDKAENASKDLAKVEERALDIVLIGNMEEARELIFSSGYNDAKAGIDKLVNEFIEEINTMARINAESALNKAKLQFIIVYILMALLITIIILTFMVLLKKIKGLITITKQLEELATNDGDLTSRVDINSKDEVGDIANSFNIFVEKVRNIVVEIADISQQVAASSEELNSTTEQSSVAAEEVARAIDEIAKGATDQAKDTEDGSIHINDLGIFIEKSSELIENLNESSDEVIKLIEEGFESIKVLNTSAEDNNKISISVGKTIMETNTSAEKISVASDMIRNIAEQTNLLALNAAIEAARAGESGRGFSVVAEEIKKLAEQSTGFANEITEVIKDLIQKTEHSVMLMEEAEKIVNSQSTSVVDTSNKFKGISEFIQKMKDSIEIINESTQEMGIRKDEVINIMETLSAISEENAAGTQEASASIEEQTASMEEIANASEELAKQAESILKSIGRFKY</sequence>
<dbReference type="InterPro" id="IPR003660">
    <property type="entry name" value="HAMP_dom"/>
</dbReference>
<dbReference type="PRINTS" id="PR00260">
    <property type="entry name" value="CHEMTRNSDUCR"/>
</dbReference>
<evidence type="ECO:0000259" key="6">
    <source>
        <dbReference type="PROSITE" id="PS50885"/>
    </source>
</evidence>
<dbReference type="Pfam" id="PF00672">
    <property type="entry name" value="HAMP"/>
    <property type="match status" value="1"/>
</dbReference>
<evidence type="ECO:0000313" key="8">
    <source>
        <dbReference type="Proteomes" id="UP000469523"/>
    </source>
</evidence>
<evidence type="ECO:0000313" key="7">
    <source>
        <dbReference type="EMBL" id="MSU01996.1"/>
    </source>
</evidence>
<evidence type="ECO:0000256" key="1">
    <source>
        <dbReference type="ARBA" id="ARBA00023224"/>
    </source>
</evidence>
<keyword evidence="1 3" id="KW-0807">Transducer</keyword>
<protein>
    <submittedName>
        <fullName evidence="7">Methyl-accepting chemotaxis protein</fullName>
    </submittedName>
</protein>
<keyword evidence="8" id="KW-1185">Reference proteome</keyword>
<keyword evidence="4" id="KW-0472">Membrane</keyword>
<dbReference type="GO" id="GO:0004888">
    <property type="term" value="F:transmembrane signaling receptor activity"/>
    <property type="evidence" value="ECO:0007669"/>
    <property type="project" value="InterPro"/>
</dbReference>
<feature type="transmembrane region" description="Helical" evidence="4">
    <location>
        <begin position="184"/>
        <end position="205"/>
    </location>
</feature>
<feature type="transmembrane region" description="Helical" evidence="4">
    <location>
        <begin position="6"/>
        <end position="28"/>
    </location>
</feature>
<keyword evidence="4" id="KW-0812">Transmembrane</keyword>
<comment type="similarity">
    <text evidence="2">Belongs to the methyl-accepting chemotaxis (MCP) protein family.</text>
</comment>
<dbReference type="PANTHER" id="PTHR32089:SF112">
    <property type="entry name" value="LYSOZYME-LIKE PROTEIN-RELATED"/>
    <property type="match status" value="1"/>
</dbReference>
<dbReference type="EMBL" id="VUNQ01000022">
    <property type="protein sequence ID" value="MSU01996.1"/>
    <property type="molecule type" value="Genomic_DNA"/>
</dbReference>
<dbReference type="RefSeq" id="WP_154440574.1">
    <property type="nucleotide sequence ID" value="NZ_VUNQ01000022.1"/>
</dbReference>